<dbReference type="HOGENOM" id="CLU_077618_5_2_0"/>
<name>L0DE78_SINAD</name>
<keyword evidence="4" id="KW-1185">Reference proteome</keyword>
<reference evidence="3 4" key="1">
    <citation type="submission" date="2012-02" db="EMBL/GenBank/DDBJ databases">
        <title>Complete sequence of chromosome of Singulisphaera acidiphila DSM 18658.</title>
        <authorList>
            <consortium name="US DOE Joint Genome Institute (JGI-PGF)"/>
            <person name="Lucas S."/>
            <person name="Copeland A."/>
            <person name="Lapidus A."/>
            <person name="Glavina del Rio T."/>
            <person name="Dalin E."/>
            <person name="Tice H."/>
            <person name="Bruce D."/>
            <person name="Goodwin L."/>
            <person name="Pitluck S."/>
            <person name="Peters L."/>
            <person name="Ovchinnikova G."/>
            <person name="Chertkov O."/>
            <person name="Kyrpides N."/>
            <person name="Mavromatis K."/>
            <person name="Ivanova N."/>
            <person name="Brettin T."/>
            <person name="Detter J.C."/>
            <person name="Han C."/>
            <person name="Larimer F."/>
            <person name="Land M."/>
            <person name="Hauser L."/>
            <person name="Markowitz V."/>
            <person name="Cheng J.-F."/>
            <person name="Hugenholtz P."/>
            <person name="Woyke T."/>
            <person name="Wu D."/>
            <person name="Tindall B."/>
            <person name="Pomrenke H."/>
            <person name="Brambilla E."/>
            <person name="Klenk H.-P."/>
            <person name="Eisen J.A."/>
        </authorList>
    </citation>
    <scope>NUCLEOTIDE SEQUENCE [LARGE SCALE GENOMIC DNA]</scope>
    <source>
        <strain evidence="4">ATCC BAA-1392 / DSM 18658 / VKM B-2454 / MOB10</strain>
    </source>
</reference>
<dbReference type="InterPro" id="IPR006976">
    <property type="entry name" value="VanZ-like"/>
</dbReference>
<evidence type="ECO:0000313" key="3">
    <source>
        <dbReference type="EMBL" id="AGA27557.1"/>
    </source>
</evidence>
<dbReference type="Proteomes" id="UP000010798">
    <property type="component" value="Chromosome"/>
</dbReference>
<dbReference type="PANTHER" id="PTHR36834:SF1">
    <property type="entry name" value="INTEGRAL MEMBRANE PROTEIN"/>
    <property type="match status" value="1"/>
</dbReference>
<accession>L0DE78</accession>
<dbReference type="eggNOG" id="COG4767">
    <property type="taxonomic scope" value="Bacteria"/>
</dbReference>
<evidence type="ECO:0000259" key="2">
    <source>
        <dbReference type="Pfam" id="PF04892"/>
    </source>
</evidence>
<keyword evidence="1" id="KW-1133">Transmembrane helix</keyword>
<feature type="transmembrane region" description="Helical" evidence="1">
    <location>
        <begin position="114"/>
        <end position="131"/>
    </location>
</feature>
<keyword evidence="1" id="KW-0472">Membrane</keyword>
<dbReference type="PANTHER" id="PTHR36834">
    <property type="entry name" value="MEMBRANE PROTEIN-RELATED"/>
    <property type="match status" value="1"/>
</dbReference>
<dbReference type="OrthoDB" id="9805025at2"/>
<dbReference type="EMBL" id="CP003364">
    <property type="protein sequence ID" value="AGA27557.1"/>
    <property type="molecule type" value="Genomic_DNA"/>
</dbReference>
<dbReference type="InterPro" id="IPR053150">
    <property type="entry name" value="Teicoplanin_resist-assoc"/>
</dbReference>
<feature type="transmembrane region" description="Helical" evidence="1">
    <location>
        <begin position="83"/>
        <end position="102"/>
    </location>
</feature>
<feature type="transmembrane region" description="Helical" evidence="1">
    <location>
        <begin position="51"/>
        <end position="76"/>
    </location>
</feature>
<dbReference type="AlphaFoldDB" id="L0DE78"/>
<protein>
    <submittedName>
        <fullName evidence="3">Glycopeptide antibiotics resistance protein</fullName>
    </submittedName>
</protein>
<evidence type="ECO:0000313" key="4">
    <source>
        <dbReference type="Proteomes" id="UP000010798"/>
    </source>
</evidence>
<feature type="domain" description="VanZ-like" evidence="2">
    <location>
        <begin position="13"/>
        <end position="131"/>
    </location>
</feature>
<organism evidence="3 4">
    <name type="scientific">Singulisphaera acidiphila (strain ATCC BAA-1392 / DSM 18658 / VKM B-2454 / MOB10)</name>
    <dbReference type="NCBI Taxonomy" id="886293"/>
    <lineage>
        <taxon>Bacteria</taxon>
        <taxon>Pseudomonadati</taxon>
        <taxon>Planctomycetota</taxon>
        <taxon>Planctomycetia</taxon>
        <taxon>Isosphaerales</taxon>
        <taxon>Isosphaeraceae</taxon>
        <taxon>Singulisphaera</taxon>
    </lineage>
</organism>
<dbReference type="Pfam" id="PF04892">
    <property type="entry name" value="VanZ"/>
    <property type="match status" value="1"/>
</dbReference>
<proteinExistence type="predicted"/>
<gene>
    <name evidence="3" type="ordered locus">Sinac_3287</name>
</gene>
<sequence>MRKIVLGLLLTGYGGLLFWLTLSPCSIGTLAWENRLELHPLGTTAKYLEVGGWLMLVNVVGNLAAFIPLGFLWPFFQGGRTSVWRVGWLSAALSLLIETLQFASGRRIADVDDLLLNTLGGLLGYGMYLVLRRYRCVAVLVATPSCPDLVSNGAGDGT</sequence>
<evidence type="ECO:0000256" key="1">
    <source>
        <dbReference type="SAM" id="Phobius"/>
    </source>
</evidence>
<dbReference type="RefSeq" id="WP_015246703.1">
    <property type="nucleotide sequence ID" value="NZ_JH621478.1"/>
</dbReference>
<dbReference type="KEGG" id="saci:Sinac_3287"/>
<keyword evidence="1" id="KW-0812">Transmembrane</keyword>